<dbReference type="EMBL" id="GBRH01162258">
    <property type="protein sequence ID" value="JAE35638.1"/>
    <property type="molecule type" value="Transcribed_RNA"/>
</dbReference>
<evidence type="ECO:0000313" key="1">
    <source>
        <dbReference type="EMBL" id="JAE35638.1"/>
    </source>
</evidence>
<organism evidence="1">
    <name type="scientific">Arundo donax</name>
    <name type="common">Giant reed</name>
    <name type="synonym">Donax arundinaceus</name>
    <dbReference type="NCBI Taxonomy" id="35708"/>
    <lineage>
        <taxon>Eukaryota</taxon>
        <taxon>Viridiplantae</taxon>
        <taxon>Streptophyta</taxon>
        <taxon>Embryophyta</taxon>
        <taxon>Tracheophyta</taxon>
        <taxon>Spermatophyta</taxon>
        <taxon>Magnoliopsida</taxon>
        <taxon>Liliopsida</taxon>
        <taxon>Poales</taxon>
        <taxon>Poaceae</taxon>
        <taxon>PACMAD clade</taxon>
        <taxon>Arundinoideae</taxon>
        <taxon>Arundineae</taxon>
        <taxon>Arundo</taxon>
    </lineage>
</organism>
<name>A0A0A9HRW5_ARUDO</name>
<reference evidence="1" key="1">
    <citation type="submission" date="2014-09" db="EMBL/GenBank/DDBJ databases">
        <authorList>
            <person name="Magalhaes I.L.F."/>
            <person name="Oliveira U."/>
            <person name="Santos F.R."/>
            <person name="Vidigal T.H.D.A."/>
            <person name="Brescovit A.D."/>
            <person name="Santos A.J."/>
        </authorList>
    </citation>
    <scope>NUCLEOTIDE SEQUENCE</scope>
    <source>
        <tissue evidence="1">Shoot tissue taken approximately 20 cm above the soil surface</tissue>
    </source>
</reference>
<sequence>MWRAHQHKSNDIQVQKKKRKTIQSTYAAMPTRQKLSIDILC</sequence>
<proteinExistence type="predicted"/>
<accession>A0A0A9HRW5</accession>
<dbReference type="AlphaFoldDB" id="A0A0A9HRW5"/>
<reference evidence="1" key="2">
    <citation type="journal article" date="2015" name="Data Brief">
        <title>Shoot transcriptome of the giant reed, Arundo donax.</title>
        <authorList>
            <person name="Barrero R.A."/>
            <person name="Guerrero F.D."/>
            <person name="Moolhuijzen P."/>
            <person name="Goolsby J.A."/>
            <person name="Tidwell J."/>
            <person name="Bellgard S.E."/>
            <person name="Bellgard M.I."/>
        </authorList>
    </citation>
    <scope>NUCLEOTIDE SEQUENCE</scope>
    <source>
        <tissue evidence="1">Shoot tissue taken approximately 20 cm above the soil surface</tissue>
    </source>
</reference>
<protein>
    <submittedName>
        <fullName evidence="1">Uncharacterized protein</fullName>
    </submittedName>
</protein>